<evidence type="ECO:0000259" key="2">
    <source>
        <dbReference type="PROSITE" id="PS50888"/>
    </source>
</evidence>
<evidence type="ECO:0000256" key="1">
    <source>
        <dbReference type="SAM" id="MobiDB-lite"/>
    </source>
</evidence>
<feature type="domain" description="BHLH" evidence="2">
    <location>
        <begin position="580"/>
        <end position="662"/>
    </location>
</feature>
<feature type="compositionally biased region" description="Basic and acidic residues" evidence="1">
    <location>
        <begin position="697"/>
        <end position="706"/>
    </location>
</feature>
<feature type="compositionally biased region" description="Basic and acidic residues" evidence="1">
    <location>
        <begin position="584"/>
        <end position="594"/>
    </location>
</feature>
<comment type="caution">
    <text evidence="3">The sequence shown here is derived from an EMBL/GenBank/DDBJ whole genome shotgun (WGS) entry which is preliminary data.</text>
</comment>
<feature type="compositionally biased region" description="Basic and acidic residues" evidence="1">
    <location>
        <begin position="715"/>
        <end position="735"/>
    </location>
</feature>
<feature type="compositionally biased region" description="Polar residues" evidence="1">
    <location>
        <begin position="432"/>
        <end position="442"/>
    </location>
</feature>
<dbReference type="PANTHER" id="PTHR47336:SF3">
    <property type="entry name" value="SERINE-RICH PROTEIN TYE7"/>
    <property type="match status" value="1"/>
</dbReference>
<feature type="compositionally biased region" description="Polar residues" evidence="1">
    <location>
        <begin position="803"/>
        <end position="817"/>
    </location>
</feature>
<protein>
    <submittedName>
        <fullName evidence="3">Helix-loop-helix DNA-binding domain-containing protein</fullName>
    </submittedName>
</protein>
<feature type="compositionally biased region" description="Basic and acidic residues" evidence="1">
    <location>
        <begin position="545"/>
        <end position="554"/>
    </location>
</feature>
<dbReference type="SUPFAM" id="SSF47459">
    <property type="entry name" value="HLH, helix-loop-helix DNA-binding domain"/>
    <property type="match status" value="1"/>
</dbReference>
<feature type="compositionally biased region" description="Polar residues" evidence="1">
    <location>
        <begin position="557"/>
        <end position="568"/>
    </location>
</feature>
<keyword evidence="3" id="KW-0238">DNA-binding</keyword>
<organism evidence="3 4">
    <name type="scientific">Lentinula detonsa</name>
    <dbReference type="NCBI Taxonomy" id="2804962"/>
    <lineage>
        <taxon>Eukaryota</taxon>
        <taxon>Fungi</taxon>
        <taxon>Dikarya</taxon>
        <taxon>Basidiomycota</taxon>
        <taxon>Agaricomycotina</taxon>
        <taxon>Agaricomycetes</taxon>
        <taxon>Agaricomycetidae</taxon>
        <taxon>Agaricales</taxon>
        <taxon>Marasmiineae</taxon>
        <taxon>Omphalotaceae</taxon>
        <taxon>Lentinula</taxon>
    </lineage>
</organism>
<dbReference type="InterPro" id="IPR011598">
    <property type="entry name" value="bHLH_dom"/>
</dbReference>
<evidence type="ECO:0000313" key="3">
    <source>
        <dbReference type="EMBL" id="KAJ3987023.1"/>
    </source>
</evidence>
<feature type="compositionally biased region" description="Low complexity" evidence="1">
    <location>
        <begin position="143"/>
        <end position="155"/>
    </location>
</feature>
<dbReference type="EMBL" id="MU801930">
    <property type="protein sequence ID" value="KAJ3987023.1"/>
    <property type="molecule type" value="Genomic_DNA"/>
</dbReference>
<feature type="compositionally biased region" description="Low complexity" evidence="1">
    <location>
        <begin position="476"/>
        <end position="493"/>
    </location>
</feature>
<feature type="compositionally biased region" description="Low complexity" evidence="1">
    <location>
        <begin position="529"/>
        <end position="542"/>
    </location>
</feature>
<dbReference type="SMART" id="SM00353">
    <property type="entry name" value="HLH"/>
    <property type="match status" value="1"/>
</dbReference>
<feature type="compositionally biased region" description="Polar residues" evidence="1">
    <location>
        <begin position="170"/>
        <end position="181"/>
    </location>
</feature>
<feature type="region of interest" description="Disordered" evidence="1">
    <location>
        <begin position="375"/>
        <end position="442"/>
    </location>
</feature>
<name>A0AA38Q4Y6_9AGAR</name>
<evidence type="ECO:0000313" key="4">
    <source>
        <dbReference type="Proteomes" id="UP001163850"/>
    </source>
</evidence>
<feature type="region of interest" description="Disordered" evidence="1">
    <location>
        <begin position="1"/>
        <end position="291"/>
    </location>
</feature>
<proteinExistence type="predicted"/>
<feature type="compositionally biased region" description="Low complexity" evidence="1">
    <location>
        <begin position="225"/>
        <end position="243"/>
    </location>
</feature>
<dbReference type="AlphaFoldDB" id="A0AA38Q4Y6"/>
<sequence length="882" mass="92663">MASKGLVRQEGFHPDNTNDLAWRPTSALSGIGTSHDLAGSGRDFDQELATLMSSERSTASTSNSNGGNGPNNDYVQRTHNIFDMGVRPPSSSSSSSQPQPHQQGAQSADSPPRHPTSIPAHFNSTLPALNSSMRFEPVPDPPSSSSSSMTPRGESPGLGGWTRHTPSPHPTSSGNLNNNPSHPYALSRSRSRSRPPSAYPGSSASPSIISSSLGPQRTIRRRGNSVSSMTSVSPPPSQQSAQAIVIPRTGHHQHSQSANGPDGWYGPGSQGSNTGEYTLPTPDSLHSHSHSPASFHGFANLSLNVSNLNPMGNMNTLNSPSMNISSPLNQYIGPGSLNGGIATGSPMFNGGINAGMGMSISGGIGNINNSSFNANGHWPSSPSAAEPQFGSPFDTGSGGNHNNHNHNHTLPSAHLHPHQHQHEGQIHFGGTHTPTPASFNSSLDRLDRLDRLNELDRLDGWGFPGDTHNDNHHSHNNQPHSHSLSRSSHSGHSSNGGGMTPLSSSLPTTSNALPHPQQLGTGGGRGHSHSVSTGSAGTTTTRRSTKAEKAEKAAALDTSTSKHLSPTEKQALLANEKRRRRRESHNAVERRRRDNINEKIGELATLIPDVMFGAEGGTGTSPPPGQPGDSSLNTNPLSPISPTSPTSPTSPIQSSSSYGFNLDLMGLPVPDEYFLHNPTAATAPGGASGGGVALKTEPADGDHVPVSEEGYNRNNGREGKGGKDSKDKDGNKDGDDGGGVVKANKGMILRKSVEYIRYLQQLVTAQGARNRELERELRVYRDGTTGGSTSNNLNPNSTTDSNASAHSHSQSTMNGMDQNIGGNMGEMGFGDMDGMNDSMHNINDMNQGAFDGMNPIHGFNGGNFGSLGGFNHSANFGMIFLV</sequence>
<feature type="compositionally biased region" description="Low complexity" evidence="1">
    <location>
        <begin position="500"/>
        <end position="514"/>
    </location>
</feature>
<feature type="compositionally biased region" description="Low complexity" evidence="1">
    <location>
        <begin position="183"/>
        <end position="215"/>
    </location>
</feature>
<accession>A0AA38Q4Y6</accession>
<feature type="region of interest" description="Disordered" evidence="1">
    <location>
        <begin position="779"/>
        <end position="822"/>
    </location>
</feature>
<feature type="compositionally biased region" description="Low complexity" evidence="1">
    <location>
        <begin position="88"/>
        <end position="103"/>
    </location>
</feature>
<dbReference type="PROSITE" id="PS50888">
    <property type="entry name" value="BHLH"/>
    <property type="match status" value="1"/>
</dbReference>
<dbReference type="InterPro" id="IPR036638">
    <property type="entry name" value="HLH_DNA-bd_sf"/>
</dbReference>
<dbReference type="InterPro" id="IPR052099">
    <property type="entry name" value="Regulatory_TF_Diverse"/>
</dbReference>
<feature type="compositionally biased region" description="Polar residues" evidence="1">
    <location>
        <begin position="122"/>
        <end position="133"/>
    </location>
</feature>
<dbReference type="GO" id="GO:0003677">
    <property type="term" value="F:DNA binding"/>
    <property type="evidence" value="ECO:0007669"/>
    <property type="project" value="UniProtKB-KW"/>
</dbReference>
<dbReference type="Pfam" id="PF00010">
    <property type="entry name" value="HLH"/>
    <property type="match status" value="1"/>
</dbReference>
<feature type="compositionally biased region" description="Low complexity" evidence="1">
    <location>
        <begin position="638"/>
        <end position="655"/>
    </location>
</feature>
<dbReference type="Proteomes" id="UP001163850">
    <property type="component" value="Unassembled WGS sequence"/>
</dbReference>
<dbReference type="GO" id="GO:0046983">
    <property type="term" value="F:protein dimerization activity"/>
    <property type="evidence" value="ECO:0007669"/>
    <property type="project" value="InterPro"/>
</dbReference>
<dbReference type="Gene3D" id="4.10.280.10">
    <property type="entry name" value="Helix-loop-helix DNA-binding domain"/>
    <property type="match status" value="2"/>
</dbReference>
<gene>
    <name evidence="3" type="ORF">F5890DRAFT_894396</name>
</gene>
<feature type="region of interest" description="Disordered" evidence="1">
    <location>
        <begin position="466"/>
        <end position="594"/>
    </location>
</feature>
<feature type="compositionally biased region" description="Low complexity" evidence="1">
    <location>
        <begin position="787"/>
        <end position="802"/>
    </location>
</feature>
<feature type="region of interest" description="Disordered" evidence="1">
    <location>
        <begin position="612"/>
        <end position="655"/>
    </location>
</feature>
<feature type="compositionally biased region" description="Low complexity" evidence="1">
    <location>
        <begin position="53"/>
        <end position="65"/>
    </location>
</feature>
<feature type="region of interest" description="Disordered" evidence="1">
    <location>
        <begin position="684"/>
        <end position="742"/>
    </location>
</feature>
<dbReference type="PANTHER" id="PTHR47336">
    <property type="entry name" value="TRANSCRIPTION FACTOR HMS1-RELATED"/>
    <property type="match status" value="1"/>
</dbReference>
<reference evidence="3" key="1">
    <citation type="submission" date="2022-08" db="EMBL/GenBank/DDBJ databases">
        <authorList>
            <consortium name="DOE Joint Genome Institute"/>
            <person name="Min B."/>
            <person name="Riley R."/>
            <person name="Sierra-Patev S."/>
            <person name="Naranjo-Ortiz M."/>
            <person name="Looney B."/>
            <person name="Konkel Z."/>
            <person name="Slot J.C."/>
            <person name="Sakamoto Y."/>
            <person name="Steenwyk J.L."/>
            <person name="Rokas A."/>
            <person name="Carro J."/>
            <person name="Camarero S."/>
            <person name="Ferreira P."/>
            <person name="Molpeceres G."/>
            <person name="Ruiz-Duenas F.J."/>
            <person name="Serrano A."/>
            <person name="Henrissat B."/>
            <person name="Drula E."/>
            <person name="Hughes K.W."/>
            <person name="Mata J.L."/>
            <person name="Ishikawa N.K."/>
            <person name="Vargas-Isla R."/>
            <person name="Ushijima S."/>
            <person name="Smith C.A."/>
            <person name="Ahrendt S."/>
            <person name="Andreopoulos W."/>
            <person name="He G."/>
            <person name="Labutti K."/>
            <person name="Lipzen A."/>
            <person name="Ng V."/>
            <person name="Sandor L."/>
            <person name="Barry K."/>
            <person name="Martinez A.T."/>
            <person name="Xiao Y."/>
            <person name="Gibbons J.G."/>
            <person name="Terashima K."/>
            <person name="Hibbett D.S."/>
            <person name="Grigoriev I.V."/>
        </authorList>
    </citation>
    <scope>NUCLEOTIDE SEQUENCE</scope>
    <source>
        <strain evidence="3">TFB7829</strain>
    </source>
</reference>